<reference evidence="5" key="2">
    <citation type="journal article" date="2021" name="Microbiol. Resour. Announc.">
        <title>Complete Genome Sequence of Polycladomyces abyssicola JIR-001T, Isolated from Hemipelagic Sediment in Deep Seawater.</title>
        <authorList>
            <person name="Tsubouchi T."/>
            <person name="Kaneko Y."/>
        </authorList>
    </citation>
    <scope>NUCLEOTIDE SEQUENCE</scope>
    <source>
        <strain evidence="5">JIR-001</strain>
    </source>
</reference>
<protein>
    <recommendedName>
        <fullName evidence="4">HTH cro/C1-type domain-containing protein</fullName>
    </recommendedName>
</protein>
<dbReference type="InterPro" id="IPR019734">
    <property type="entry name" value="TPR_rpt"/>
</dbReference>
<dbReference type="InterPro" id="IPR010982">
    <property type="entry name" value="Lambda_DNA-bd_dom_sf"/>
</dbReference>
<dbReference type="SMART" id="SM00028">
    <property type="entry name" value="TPR"/>
    <property type="match status" value="6"/>
</dbReference>
<dbReference type="EMBL" id="AP024601">
    <property type="protein sequence ID" value="BCU82781.1"/>
    <property type="molecule type" value="Genomic_DNA"/>
</dbReference>
<gene>
    <name evidence="5" type="ORF">JIR001_25640</name>
</gene>
<dbReference type="InterPro" id="IPR001387">
    <property type="entry name" value="Cro/C1-type_HTH"/>
</dbReference>
<evidence type="ECO:0000256" key="1">
    <source>
        <dbReference type="ARBA" id="ARBA00022737"/>
    </source>
</evidence>
<evidence type="ECO:0000259" key="4">
    <source>
        <dbReference type="PROSITE" id="PS50943"/>
    </source>
</evidence>
<feature type="domain" description="HTH cro/C1-type" evidence="4">
    <location>
        <begin position="13"/>
        <end position="66"/>
    </location>
</feature>
<reference evidence="5" key="1">
    <citation type="journal article" date="2013" name="Int. J. Syst. Evol. Microbiol.">
        <title>Polycladomyces abyssicola gen. nov., sp. nov., a thermophilic filamentous bacterium isolated from hemipelagic sediment.</title>
        <authorList>
            <person name="Tsubouchi T."/>
            <person name="Shimane Y."/>
            <person name="Mori K."/>
            <person name="Usui K."/>
            <person name="Hiraki T."/>
            <person name="Tame A."/>
            <person name="Uematsu K."/>
            <person name="Maruyama T."/>
            <person name="Hatada Y."/>
        </authorList>
    </citation>
    <scope>NUCLEOTIDE SEQUENCE</scope>
    <source>
        <strain evidence="5">JIR-001</strain>
    </source>
</reference>
<dbReference type="Gene3D" id="1.25.40.10">
    <property type="entry name" value="Tetratricopeptide repeat domain"/>
    <property type="match status" value="2"/>
</dbReference>
<evidence type="ECO:0000313" key="6">
    <source>
        <dbReference type="Proteomes" id="UP000677436"/>
    </source>
</evidence>
<evidence type="ECO:0000256" key="2">
    <source>
        <dbReference type="ARBA" id="ARBA00022803"/>
    </source>
</evidence>
<dbReference type="GO" id="GO:0003677">
    <property type="term" value="F:DNA binding"/>
    <property type="evidence" value="ECO:0007669"/>
    <property type="project" value="InterPro"/>
</dbReference>
<dbReference type="Pfam" id="PF13181">
    <property type="entry name" value="TPR_8"/>
    <property type="match status" value="1"/>
</dbReference>
<organism evidence="5 6">
    <name type="scientific">Polycladomyces abyssicola</name>
    <dbReference type="NCBI Taxonomy" id="1125966"/>
    <lineage>
        <taxon>Bacteria</taxon>
        <taxon>Bacillati</taxon>
        <taxon>Bacillota</taxon>
        <taxon>Bacilli</taxon>
        <taxon>Bacillales</taxon>
        <taxon>Thermoactinomycetaceae</taxon>
        <taxon>Polycladomyces</taxon>
    </lineage>
</organism>
<dbReference type="SUPFAM" id="SSF47413">
    <property type="entry name" value="lambda repressor-like DNA-binding domains"/>
    <property type="match status" value="1"/>
</dbReference>
<feature type="repeat" description="TPR" evidence="3">
    <location>
        <begin position="320"/>
        <end position="353"/>
    </location>
</feature>
<proteinExistence type="predicted"/>
<dbReference type="PROSITE" id="PS50943">
    <property type="entry name" value="HTH_CROC1"/>
    <property type="match status" value="1"/>
</dbReference>
<dbReference type="KEGG" id="pabs:JIR001_25640"/>
<evidence type="ECO:0000256" key="3">
    <source>
        <dbReference type="PROSITE-ProRule" id="PRU00339"/>
    </source>
</evidence>
<dbReference type="PANTHER" id="PTHR45641:SF19">
    <property type="entry name" value="NEPHROCYSTIN-3"/>
    <property type="match status" value="1"/>
</dbReference>
<dbReference type="PANTHER" id="PTHR45641">
    <property type="entry name" value="TETRATRICOPEPTIDE REPEAT PROTEIN (AFU_ORTHOLOGUE AFUA_6G03870)"/>
    <property type="match status" value="1"/>
</dbReference>
<dbReference type="SUPFAM" id="SSF48452">
    <property type="entry name" value="TPR-like"/>
    <property type="match status" value="2"/>
</dbReference>
<dbReference type="RefSeq" id="WP_212773082.1">
    <property type="nucleotide sequence ID" value="NZ_AP024601.1"/>
</dbReference>
<sequence length="441" mass="51886">MQSLQIDKIGDVIRKIRKKRGLRLEDLADDNISPATISNIERGIPHVHPDKIRYLLSKLDLDLDALPKLIQEERQELERLRFRLASIETLHDLGHADEALRRIDELSLDDTHDLAAVVYYLKGKCYITKGYLRRAERLLFNAIRLTGQQPEQRKNNLEAAAFCELGSVYFAQHRYEQALQYIENGLSAFHPDGERSQLRYLLLVNKAACLDRLGRTGEAFQTVEILWHHLHQIHHIHTVLKTYELRTELLLRQRLSEDAISCALEGLEIARLNHQYDRAFHLWTLLGNIYFQNRDWENAELCFCLALRLKNRLRDQQAILEAYTRLGLLYMTQEKWDQAREQLDQALKLGRQYPYIPVYADALMAMGNYYRQQGELKEAADHYREAVKWARKNGDRKRERDALFHQAQCLRDENPDWFRSCLEELYRAEIALRESDTPNQP</sequence>
<keyword evidence="6" id="KW-1185">Reference proteome</keyword>
<dbReference type="InterPro" id="IPR011990">
    <property type="entry name" value="TPR-like_helical_dom_sf"/>
</dbReference>
<feature type="repeat" description="TPR" evidence="3">
    <location>
        <begin position="360"/>
        <end position="393"/>
    </location>
</feature>
<dbReference type="Pfam" id="PF13424">
    <property type="entry name" value="TPR_12"/>
    <property type="match status" value="1"/>
</dbReference>
<keyword evidence="1" id="KW-0677">Repeat</keyword>
<keyword evidence="2 3" id="KW-0802">TPR repeat</keyword>
<dbReference type="Proteomes" id="UP000677436">
    <property type="component" value="Chromosome"/>
</dbReference>
<evidence type="ECO:0000313" key="5">
    <source>
        <dbReference type="EMBL" id="BCU82781.1"/>
    </source>
</evidence>
<dbReference type="PROSITE" id="PS50005">
    <property type="entry name" value="TPR"/>
    <property type="match status" value="3"/>
</dbReference>
<dbReference type="CDD" id="cd00093">
    <property type="entry name" value="HTH_XRE"/>
    <property type="match status" value="1"/>
</dbReference>
<dbReference type="AlphaFoldDB" id="A0A8D5UFV9"/>
<feature type="repeat" description="TPR" evidence="3">
    <location>
        <begin position="159"/>
        <end position="192"/>
    </location>
</feature>
<dbReference type="SMART" id="SM00530">
    <property type="entry name" value="HTH_XRE"/>
    <property type="match status" value="1"/>
</dbReference>
<name>A0A8D5UFV9_9BACL</name>
<dbReference type="Pfam" id="PF01381">
    <property type="entry name" value="HTH_3"/>
    <property type="match status" value="1"/>
</dbReference>
<accession>A0A8D5UFV9</accession>
<dbReference type="Gene3D" id="1.10.260.40">
    <property type="entry name" value="lambda repressor-like DNA-binding domains"/>
    <property type="match status" value="1"/>
</dbReference>